<proteinExistence type="predicted"/>
<gene>
    <name evidence="3" type="ORF">QO014_000146</name>
</gene>
<dbReference type="Proteomes" id="UP001241603">
    <property type="component" value="Unassembled WGS sequence"/>
</dbReference>
<dbReference type="EC" id="2.5.1.18" evidence="3"/>
<evidence type="ECO:0000313" key="3">
    <source>
        <dbReference type="EMBL" id="MDQ0435776.1"/>
    </source>
</evidence>
<dbReference type="InterPro" id="IPR004045">
    <property type="entry name" value="Glutathione_S-Trfase_N"/>
</dbReference>
<dbReference type="Pfam" id="PF13417">
    <property type="entry name" value="GST_N_3"/>
    <property type="match status" value="1"/>
</dbReference>
<dbReference type="InterPro" id="IPR036282">
    <property type="entry name" value="Glutathione-S-Trfase_C_sf"/>
</dbReference>
<accession>A0ABU0H2T6</accession>
<dbReference type="Gene3D" id="1.20.1050.10">
    <property type="match status" value="1"/>
</dbReference>
<dbReference type="GO" id="GO:0004364">
    <property type="term" value="F:glutathione transferase activity"/>
    <property type="evidence" value="ECO:0007669"/>
    <property type="project" value="UniProtKB-EC"/>
</dbReference>
<evidence type="ECO:0000259" key="2">
    <source>
        <dbReference type="PROSITE" id="PS50405"/>
    </source>
</evidence>
<sequence length="206" mass="22819">MLTIWGRGNSNNVKKALWCLEELGLAYEHIPAGGAFGIVDDAAYRAMNPNGLVPTIRDGDLILWESNAIVRYLAAKYGAGTLWLDDPAERAEGDRWMDWTTSSFAASFRDVFWNMVRTEPEKRDMAAVAQGLERCGKLLAIVDEALSRQPFLSGAAFGIGDIPLGCFIYGWFAMPIERPDLPHLSAWYQALATRPAYQKAVMTALT</sequence>
<dbReference type="SFLD" id="SFLDG01150">
    <property type="entry name" value="Main.1:_Beta-like"/>
    <property type="match status" value="1"/>
</dbReference>
<dbReference type="InterPro" id="IPR036249">
    <property type="entry name" value="Thioredoxin-like_sf"/>
</dbReference>
<dbReference type="Gene3D" id="3.40.30.10">
    <property type="entry name" value="Glutaredoxin"/>
    <property type="match status" value="1"/>
</dbReference>
<dbReference type="InterPro" id="IPR040079">
    <property type="entry name" value="Glutathione_S-Trfase"/>
</dbReference>
<dbReference type="RefSeq" id="WP_266346739.1">
    <property type="nucleotide sequence ID" value="NZ_JAPKNG010000001.1"/>
</dbReference>
<dbReference type="SFLD" id="SFLDG00358">
    <property type="entry name" value="Main_(cytGST)"/>
    <property type="match status" value="1"/>
</dbReference>
<dbReference type="CDD" id="cd03047">
    <property type="entry name" value="GST_N_2"/>
    <property type="match status" value="1"/>
</dbReference>
<protein>
    <submittedName>
        <fullName evidence="3">Glutathione S-transferase</fullName>
        <ecNumber evidence="3">2.5.1.18</ecNumber>
    </submittedName>
</protein>
<dbReference type="SUPFAM" id="SSF47616">
    <property type="entry name" value="GST C-terminal domain-like"/>
    <property type="match status" value="1"/>
</dbReference>
<evidence type="ECO:0000259" key="1">
    <source>
        <dbReference type="PROSITE" id="PS50404"/>
    </source>
</evidence>
<dbReference type="SUPFAM" id="SSF52833">
    <property type="entry name" value="Thioredoxin-like"/>
    <property type="match status" value="1"/>
</dbReference>
<dbReference type="PANTHER" id="PTHR44051:SF19">
    <property type="entry name" value="DISULFIDE-BOND OXIDOREDUCTASE YFCG"/>
    <property type="match status" value="1"/>
</dbReference>
<reference evidence="3 4" key="1">
    <citation type="submission" date="2023-07" db="EMBL/GenBank/DDBJ databases">
        <title>Genomic Encyclopedia of Type Strains, Phase IV (KMG-IV): sequencing the most valuable type-strain genomes for metagenomic binning, comparative biology and taxonomic classification.</title>
        <authorList>
            <person name="Goeker M."/>
        </authorList>
    </citation>
    <scope>NUCLEOTIDE SEQUENCE [LARGE SCALE GENOMIC DNA]</scope>
    <source>
        <strain evidence="3 4">B6-8</strain>
    </source>
</reference>
<comment type="caution">
    <text evidence="3">The sequence shown here is derived from an EMBL/GenBank/DDBJ whole genome shotgun (WGS) entry which is preliminary data.</text>
</comment>
<dbReference type="Pfam" id="PF13410">
    <property type="entry name" value="GST_C_2"/>
    <property type="match status" value="1"/>
</dbReference>
<keyword evidence="4" id="KW-1185">Reference proteome</keyword>
<evidence type="ECO:0000313" key="4">
    <source>
        <dbReference type="Proteomes" id="UP001241603"/>
    </source>
</evidence>
<feature type="domain" description="GST N-terminal" evidence="1">
    <location>
        <begin position="1"/>
        <end position="81"/>
    </location>
</feature>
<dbReference type="SFLD" id="SFLDS00019">
    <property type="entry name" value="Glutathione_Transferase_(cytos"/>
    <property type="match status" value="1"/>
</dbReference>
<feature type="domain" description="GST C-terminal" evidence="2">
    <location>
        <begin position="86"/>
        <end position="206"/>
    </location>
</feature>
<dbReference type="PANTHER" id="PTHR44051">
    <property type="entry name" value="GLUTATHIONE S-TRANSFERASE-RELATED"/>
    <property type="match status" value="1"/>
</dbReference>
<dbReference type="InterPro" id="IPR010987">
    <property type="entry name" value="Glutathione-S-Trfase_C-like"/>
</dbReference>
<dbReference type="CDD" id="cd03180">
    <property type="entry name" value="GST_C_2"/>
    <property type="match status" value="1"/>
</dbReference>
<dbReference type="EMBL" id="JAUSVO010000001">
    <property type="protein sequence ID" value="MDQ0435776.1"/>
    <property type="molecule type" value="Genomic_DNA"/>
</dbReference>
<organism evidence="3 4">
    <name type="scientific">Kaistia dalseonensis</name>
    <dbReference type="NCBI Taxonomy" id="410840"/>
    <lineage>
        <taxon>Bacteria</taxon>
        <taxon>Pseudomonadati</taxon>
        <taxon>Pseudomonadota</taxon>
        <taxon>Alphaproteobacteria</taxon>
        <taxon>Hyphomicrobiales</taxon>
        <taxon>Kaistiaceae</taxon>
        <taxon>Kaistia</taxon>
    </lineage>
</organism>
<keyword evidence="3" id="KW-0808">Transferase</keyword>
<dbReference type="PROSITE" id="PS50404">
    <property type="entry name" value="GST_NTER"/>
    <property type="match status" value="1"/>
</dbReference>
<name>A0ABU0H2T6_9HYPH</name>
<dbReference type="PROSITE" id="PS50405">
    <property type="entry name" value="GST_CTER"/>
    <property type="match status" value="1"/>
</dbReference>